<gene>
    <name evidence="2" type="ORF">FHS29_006288</name>
</gene>
<feature type="signal peptide" evidence="1">
    <location>
        <begin position="1"/>
        <end position="28"/>
    </location>
</feature>
<dbReference type="EMBL" id="JACHJN010000012">
    <property type="protein sequence ID" value="MBB5959667.1"/>
    <property type="molecule type" value="Genomic_DNA"/>
</dbReference>
<dbReference type="Gene3D" id="3.20.20.80">
    <property type="entry name" value="Glycosidases"/>
    <property type="match status" value="1"/>
</dbReference>
<dbReference type="Pfam" id="PF14885">
    <property type="entry name" value="GHL15"/>
    <property type="match status" value="1"/>
</dbReference>
<dbReference type="Proteomes" id="UP000547510">
    <property type="component" value="Unassembled WGS sequence"/>
</dbReference>
<dbReference type="RefSeq" id="WP_184696776.1">
    <property type="nucleotide sequence ID" value="NZ_JACHJN010000012.1"/>
</dbReference>
<evidence type="ECO:0000313" key="3">
    <source>
        <dbReference type="Proteomes" id="UP000547510"/>
    </source>
</evidence>
<organism evidence="2 3">
    <name type="scientific">Saccharothrix tamanrassetensis</name>
    <dbReference type="NCBI Taxonomy" id="1051531"/>
    <lineage>
        <taxon>Bacteria</taxon>
        <taxon>Bacillati</taxon>
        <taxon>Actinomycetota</taxon>
        <taxon>Actinomycetes</taxon>
        <taxon>Pseudonocardiales</taxon>
        <taxon>Pseudonocardiaceae</taxon>
        <taxon>Saccharothrix</taxon>
    </lineage>
</organism>
<protein>
    <recommendedName>
        <fullName evidence="4">Glycosyl hydrolase-like family 15 (GHL15) protein</fullName>
    </recommendedName>
</protein>
<dbReference type="InterPro" id="IPR017853">
    <property type="entry name" value="GH"/>
</dbReference>
<comment type="caution">
    <text evidence="2">The sequence shown here is derived from an EMBL/GenBank/DDBJ whole genome shotgun (WGS) entry which is preliminary data.</text>
</comment>
<reference evidence="2 3" key="1">
    <citation type="submission" date="2020-08" db="EMBL/GenBank/DDBJ databases">
        <title>Genomic Encyclopedia of Type Strains, Phase III (KMG-III): the genomes of soil and plant-associated and newly described type strains.</title>
        <authorList>
            <person name="Whitman W."/>
        </authorList>
    </citation>
    <scope>NUCLEOTIDE SEQUENCE [LARGE SCALE GENOMIC DNA]</scope>
    <source>
        <strain evidence="2 3">CECT 8640</strain>
    </source>
</reference>
<accession>A0A841CUG2</accession>
<proteinExistence type="predicted"/>
<keyword evidence="3" id="KW-1185">Reference proteome</keyword>
<name>A0A841CUG2_9PSEU</name>
<evidence type="ECO:0000256" key="1">
    <source>
        <dbReference type="SAM" id="SignalP"/>
    </source>
</evidence>
<dbReference type="SUPFAM" id="SSF51445">
    <property type="entry name" value="(Trans)glycosidases"/>
    <property type="match status" value="1"/>
</dbReference>
<evidence type="ECO:0008006" key="4">
    <source>
        <dbReference type="Google" id="ProtNLM"/>
    </source>
</evidence>
<evidence type="ECO:0000313" key="2">
    <source>
        <dbReference type="EMBL" id="MBB5959667.1"/>
    </source>
</evidence>
<feature type="chain" id="PRO_5039087496" description="Glycosyl hydrolase-like family 15 (GHL15) protein" evidence="1">
    <location>
        <begin position="29"/>
        <end position="406"/>
    </location>
</feature>
<dbReference type="AlphaFoldDB" id="A0A841CUG2"/>
<dbReference type="InterPro" id="IPR029455">
    <property type="entry name" value="GHL15"/>
</dbReference>
<sequence length="406" mass="44248">MRWLKAVPLLVATTIAATTMTTVPAALATTAGPPSVRSFWLHLNSSPTSDEMLRTEAQRRSYIVLNAWEESLIPTLKDANPAVQVFVYKDLSSTRSYACRDGVDDRQLPAGVGYCDADRNHPEWFLKDANGKRLEYSGYSGHWQMDVGNAAYQKAWADNVVSSGKASGFDGVFMDNALFPCDAYHEGVCPAKYRTDAAFQDAYKSMLANTRGSFTSAGLKTVANLSNARLHDGAWDAYTEHLDGGFDEWWLTFDDTNLLSEYPEGWSRQVAEIATNEARGKLAWVQPHFNQGADQPFRYALAGYLMGTGKTAAIAELADTDRYDNASPWHPEYDWKLGAPSGAYRSVGTNVFRRDFACGTVVVNANRTGSSAVTVKLGGTYADAKGSSVTSVSLPGTSGAILRKSC</sequence>
<keyword evidence="1" id="KW-0732">Signal</keyword>